<dbReference type="Proteomes" id="UP000287502">
    <property type="component" value="Chromosome"/>
</dbReference>
<keyword evidence="4" id="KW-1133">Transmembrane helix</keyword>
<keyword evidence="4" id="KW-0472">Membrane</keyword>
<dbReference type="InterPro" id="IPR013685">
    <property type="entry name" value="POTRA_FtsQ_type"/>
</dbReference>
<keyword evidence="8" id="KW-1185">Reference proteome</keyword>
<evidence type="ECO:0000256" key="5">
    <source>
        <dbReference type="ARBA" id="ARBA00023306"/>
    </source>
</evidence>
<evidence type="ECO:0000256" key="2">
    <source>
        <dbReference type="ARBA" id="ARBA00022618"/>
    </source>
</evidence>
<dbReference type="AlphaFoldDB" id="A0A3R5Z0L3"/>
<evidence type="ECO:0000313" key="7">
    <source>
        <dbReference type="EMBL" id="QAR34088.1"/>
    </source>
</evidence>
<reference evidence="7 8" key="1">
    <citation type="submission" date="2019-01" db="EMBL/GenBank/DDBJ databases">
        <title>Geovibrio thiophilus DSM 11263, complete genome.</title>
        <authorList>
            <person name="Spring S."/>
            <person name="Bunk B."/>
            <person name="Sproer C."/>
        </authorList>
    </citation>
    <scope>NUCLEOTIDE SEQUENCE [LARGE SCALE GENOMIC DNA]</scope>
    <source>
        <strain evidence="7 8">DSM 11263</strain>
    </source>
</reference>
<proteinExistence type="predicted"/>
<dbReference type="RefSeq" id="WP_128467393.1">
    <property type="nucleotide sequence ID" value="NZ_CP035108.1"/>
</dbReference>
<keyword evidence="3" id="KW-0812">Transmembrane</keyword>
<keyword evidence="5" id="KW-0131">Cell cycle</keyword>
<feature type="domain" description="POTRA" evidence="6">
    <location>
        <begin position="42"/>
        <end position="106"/>
    </location>
</feature>
<evidence type="ECO:0000259" key="6">
    <source>
        <dbReference type="Pfam" id="PF08478"/>
    </source>
</evidence>
<evidence type="ECO:0000313" key="8">
    <source>
        <dbReference type="Proteomes" id="UP000287502"/>
    </source>
</evidence>
<keyword evidence="1" id="KW-1003">Cell membrane</keyword>
<dbReference type="OrthoDB" id="9794989at2"/>
<dbReference type="EMBL" id="CP035108">
    <property type="protein sequence ID" value="QAR34088.1"/>
    <property type="molecule type" value="Genomic_DNA"/>
</dbReference>
<accession>A0A3R5Z0L3</accession>
<gene>
    <name evidence="7" type="ORF">EP073_11940</name>
</gene>
<dbReference type="KEGG" id="gtl:EP073_11940"/>
<keyword evidence="2" id="KW-0132">Cell division</keyword>
<protein>
    <recommendedName>
        <fullName evidence="6">POTRA domain-containing protein</fullName>
    </recommendedName>
</protein>
<organism evidence="7 8">
    <name type="scientific">Geovibrio thiophilus</name>
    <dbReference type="NCBI Taxonomy" id="139438"/>
    <lineage>
        <taxon>Bacteria</taxon>
        <taxon>Pseudomonadati</taxon>
        <taxon>Deferribacterota</taxon>
        <taxon>Deferribacteres</taxon>
        <taxon>Deferribacterales</taxon>
        <taxon>Geovibrionaceae</taxon>
        <taxon>Geovibrio</taxon>
    </lineage>
</organism>
<sequence length="230" mass="25626">MMKKSGFLKIALVTAIFALLTGGVVWAAAGIVKMTGGSKYFLVKTVNIQGVIRTDRAKVDAFARSLAGSNMFDLEEKKLPRIDDIWVEKIEIKKIFPDTVKVIIFEERPIAAVRIGKECFIAAASGTLVPDKCTGGETVMHKGTEKEQLVSFLKIYDKTPEMHGSRALLKPMHFELVVDGVLYKCGYDESVTEMFRIYSSRISGRYARVDYVDMRLRGKIYVNGVKNVSG</sequence>
<name>A0A3R5Z0L3_9BACT</name>
<evidence type="ECO:0000256" key="1">
    <source>
        <dbReference type="ARBA" id="ARBA00022475"/>
    </source>
</evidence>
<evidence type="ECO:0000256" key="4">
    <source>
        <dbReference type="ARBA" id="ARBA00022989"/>
    </source>
</evidence>
<evidence type="ECO:0000256" key="3">
    <source>
        <dbReference type="ARBA" id="ARBA00022692"/>
    </source>
</evidence>
<dbReference type="Pfam" id="PF08478">
    <property type="entry name" value="POTRA_1"/>
    <property type="match status" value="1"/>
</dbReference>